<dbReference type="InterPro" id="IPR021527">
    <property type="entry name" value="DUF2795"/>
</dbReference>
<sequence>MTVTRTELANHIEAAFAAGPATRDRLLAYAAGSHARPEVIEVLKTLPEGVYPTVRDLWHELGHLPVGD</sequence>
<dbReference type="AlphaFoldDB" id="A0A8J3NY03"/>
<dbReference type="Proteomes" id="UP000619293">
    <property type="component" value="Unassembled WGS sequence"/>
</dbReference>
<organism evidence="1 2">
    <name type="scientific">Catellatospora chokoriensis</name>
    <dbReference type="NCBI Taxonomy" id="310353"/>
    <lineage>
        <taxon>Bacteria</taxon>
        <taxon>Bacillati</taxon>
        <taxon>Actinomycetota</taxon>
        <taxon>Actinomycetes</taxon>
        <taxon>Micromonosporales</taxon>
        <taxon>Micromonosporaceae</taxon>
        <taxon>Catellatospora</taxon>
    </lineage>
</organism>
<accession>A0A8J3NY03</accession>
<keyword evidence="2" id="KW-1185">Reference proteome</keyword>
<gene>
    <name evidence="1" type="ORF">Cch02nite_82640</name>
</gene>
<reference evidence="1 2" key="1">
    <citation type="submission" date="2021-01" db="EMBL/GenBank/DDBJ databases">
        <title>Whole genome shotgun sequence of Catellatospora chokoriensis NBRC 107358.</title>
        <authorList>
            <person name="Komaki H."/>
            <person name="Tamura T."/>
        </authorList>
    </citation>
    <scope>NUCLEOTIDE SEQUENCE [LARGE SCALE GENOMIC DNA]</scope>
    <source>
        <strain evidence="1 2">NBRC 107358</strain>
    </source>
</reference>
<dbReference type="RefSeq" id="WP_191842716.1">
    <property type="nucleotide sequence ID" value="NZ_BAAALB010000027.1"/>
</dbReference>
<dbReference type="EMBL" id="BONG01000124">
    <property type="protein sequence ID" value="GIF94820.1"/>
    <property type="molecule type" value="Genomic_DNA"/>
</dbReference>
<name>A0A8J3NY03_9ACTN</name>
<protein>
    <recommendedName>
        <fullName evidence="3">DUF2795 domain-containing protein</fullName>
    </recommendedName>
</protein>
<comment type="caution">
    <text evidence="1">The sequence shown here is derived from an EMBL/GenBank/DDBJ whole genome shotgun (WGS) entry which is preliminary data.</text>
</comment>
<evidence type="ECO:0000313" key="2">
    <source>
        <dbReference type="Proteomes" id="UP000619293"/>
    </source>
</evidence>
<evidence type="ECO:0008006" key="3">
    <source>
        <dbReference type="Google" id="ProtNLM"/>
    </source>
</evidence>
<evidence type="ECO:0000313" key="1">
    <source>
        <dbReference type="EMBL" id="GIF94820.1"/>
    </source>
</evidence>
<dbReference type="Pfam" id="PF11387">
    <property type="entry name" value="DUF2795"/>
    <property type="match status" value="1"/>
</dbReference>
<proteinExistence type="predicted"/>